<dbReference type="Proteomes" id="UP000669179">
    <property type="component" value="Unassembled WGS sequence"/>
</dbReference>
<name>A0A939P930_9ACTN</name>
<comment type="caution">
    <text evidence="2">The sequence shown here is derived from an EMBL/GenBank/DDBJ whole genome shotgun (WGS) entry which is preliminary data.</text>
</comment>
<evidence type="ECO:0000313" key="3">
    <source>
        <dbReference type="Proteomes" id="UP000669179"/>
    </source>
</evidence>
<protein>
    <submittedName>
        <fullName evidence="2">Uncharacterized protein</fullName>
    </submittedName>
</protein>
<sequence length="165" mass="18126">MLRAFCFASLGLTVEDLYLIDPDPERGGHERGVRVELRVVDPQPWRGSPNTSQRIVLDQALWRADFLESVAGGPGTKDRMHHHPGMHDNRPGRRVYAPDLTDDPMAWLEKQLGDLTPLLEAADVPNTAEHQKAGAVLRDNLAEIVATVTTVLGEVRAGTLARPPA</sequence>
<gene>
    <name evidence="2" type="ORF">J4573_00440</name>
</gene>
<proteinExistence type="predicted"/>
<evidence type="ECO:0000256" key="1">
    <source>
        <dbReference type="SAM" id="MobiDB-lite"/>
    </source>
</evidence>
<accession>A0A939P930</accession>
<feature type="region of interest" description="Disordered" evidence="1">
    <location>
        <begin position="73"/>
        <end position="92"/>
    </location>
</feature>
<dbReference type="RefSeq" id="WP_208253165.1">
    <property type="nucleotide sequence ID" value="NZ_JAGEOJ010000001.1"/>
</dbReference>
<organism evidence="2 3">
    <name type="scientific">Actinomadura barringtoniae</name>
    <dbReference type="NCBI Taxonomy" id="1427535"/>
    <lineage>
        <taxon>Bacteria</taxon>
        <taxon>Bacillati</taxon>
        <taxon>Actinomycetota</taxon>
        <taxon>Actinomycetes</taxon>
        <taxon>Streptosporangiales</taxon>
        <taxon>Thermomonosporaceae</taxon>
        <taxon>Actinomadura</taxon>
    </lineage>
</organism>
<keyword evidence="3" id="KW-1185">Reference proteome</keyword>
<evidence type="ECO:0000313" key="2">
    <source>
        <dbReference type="EMBL" id="MBO2445548.1"/>
    </source>
</evidence>
<dbReference type="AlphaFoldDB" id="A0A939P930"/>
<reference evidence="2" key="1">
    <citation type="submission" date="2021-03" db="EMBL/GenBank/DDBJ databases">
        <authorList>
            <person name="Kanchanasin P."/>
            <person name="Saeng-In P."/>
            <person name="Phongsopitanun W."/>
            <person name="Yuki M."/>
            <person name="Kudo T."/>
            <person name="Ohkuma M."/>
            <person name="Tanasupawat S."/>
        </authorList>
    </citation>
    <scope>NUCLEOTIDE SEQUENCE</scope>
    <source>
        <strain evidence="2">GKU 128</strain>
    </source>
</reference>
<dbReference type="EMBL" id="JAGEOJ010000001">
    <property type="protein sequence ID" value="MBO2445548.1"/>
    <property type="molecule type" value="Genomic_DNA"/>
</dbReference>